<evidence type="ECO:0000256" key="2">
    <source>
        <dbReference type="ARBA" id="ARBA00022676"/>
    </source>
</evidence>
<dbReference type="PANTHER" id="PTHR45947">
    <property type="entry name" value="SULFOQUINOVOSYL TRANSFERASE SQD2"/>
    <property type="match status" value="1"/>
</dbReference>
<dbReference type="InterPro" id="IPR028098">
    <property type="entry name" value="Glyco_trans_4-like_N"/>
</dbReference>
<evidence type="ECO:0000256" key="3">
    <source>
        <dbReference type="ARBA" id="ARBA00022679"/>
    </source>
</evidence>
<organism evidence="5 6">
    <name type="scientific">Microbacterium profundi</name>
    <dbReference type="NCBI Taxonomy" id="450380"/>
    <lineage>
        <taxon>Bacteria</taxon>
        <taxon>Bacillati</taxon>
        <taxon>Actinomycetota</taxon>
        <taxon>Actinomycetes</taxon>
        <taxon>Micrococcales</taxon>
        <taxon>Microbacteriaceae</taxon>
        <taxon>Microbacterium</taxon>
    </lineage>
</organism>
<dbReference type="PANTHER" id="PTHR45947:SF3">
    <property type="entry name" value="SULFOQUINOVOSYL TRANSFERASE SQD2"/>
    <property type="match status" value="1"/>
</dbReference>
<reference evidence="5 6" key="1">
    <citation type="submission" date="2024-06" db="EMBL/GenBank/DDBJ databases">
        <title>The Natural Products Discovery Center: Release of the First 8490 Sequenced Strains for Exploring Actinobacteria Biosynthetic Diversity.</title>
        <authorList>
            <person name="Kalkreuter E."/>
            <person name="Kautsar S.A."/>
            <person name="Yang D."/>
            <person name="Bader C.D."/>
            <person name="Teijaro C.N."/>
            <person name="Fluegel L."/>
            <person name="Davis C.M."/>
            <person name="Simpson J.R."/>
            <person name="Lauterbach L."/>
            <person name="Steele A.D."/>
            <person name="Gui C."/>
            <person name="Meng S."/>
            <person name="Li G."/>
            <person name="Viehrig K."/>
            <person name="Ye F."/>
            <person name="Su P."/>
            <person name="Kiefer A.F."/>
            <person name="Nichols A."/>
            <person name="Cepeda A.J."/>
            <person name="Yan W."/>
            <person name="Fan B."/>
            <person name="Jiang Y."/>
            <person name="Adhikari A."/>
            <person name="Zheng C.-J."/>
            <person name="Schuster L."/>
            <person name="Cowan T.M."/>
            <person name="Smanski M.J."/>
            <person name="Chevrette M.G."/>
            <person name="De Carvalho L.P.S."/>
            <person name="Shen B."/>
        </authorList>
    </citation>
    <scope>NUCLEOTIDE SEQUENCE [LARGE SCALE GENOMIC DNA]</scope>
    <source>
        <strain evidence="5 6">NPDC077434</strain>
    </source>
</reference>
<dbReference type="CDD" id="cd03794">
    <property type="entry name" value="GT4_WbuB-like"/>
    <property type="match status" value="1"/>
</dbReference>
<name>A0ABV3LH53_9MICO</name>
<keyword evidence="2" id="KW-0328">Glycosyltransferase</keyword>
<dbReference type="Pfam" id="PF13579">
    <property type="entry name" value="Glyco_trans_4_4"/>
    <property type="match status" value="1"/>
</dbReference>
<dbReference type="Gene3D" id="3.40.50.2000">
    <property type="entry name" value="Glycogen Phosphorylase B"/>
    <property type="match status" value="2"/>
</dbReference>
<keyword evidence="6" id="KW-1185">Reference proteome</keyword>
<dbReference type="SUPFAM" id="SSF53756">
    <property type="entry name" value="UDP-Glycosyltransferase/glycogen phosphorylase"/>
    <property type="match status" value="1"/>
</dbReference>
<accession>A0ABV3LH53</accession>
<feature type="domain" description="Glycosyltransferase subfamily 4-like N-terminal" evidence="4">
    <location>
        <begin position="24"/>
        <end position="188"/>
    </location>
</feature>
<proteinExistence type="predicted"/>
<evidence type="ECO:0000256" key="1">
    <source>
        <dbReference type="ARBA" id="ARBA00021292"/>
    </source>
</evidence>
<keyword evidence="3" id="KW-0808">Transferase</keyword>
<dbReference type="Pfam" id="PF13692">
    <property type="entry name" value="Glyco_trans_1_4"/>
    <property type="match status" value="1"/>
</dbReference>
<dbReference type="InterPro" id="IPR050194">
    <property type="entry name" value="Glycosyltransferase_grp1"/>
</dbReference>
<evidence type="ECO:0000313" key="5">
    <source>
        <dbReference type="EMBL" id="MEW1975250.1"/>
    </source>
</evidence>
<dbReference type="EMBL" id="JBFBMH010000011">
    <property type="protein sequence ID" value="MEW1975250.1"/>
    <property type="molecule type" value="Genomic_DNA"/>
</dbReference>
<dbReference type="RefSeq" id="WP_366232879.1">
    <property type="nucleotide sequence ID" value="NZ_JBFBMH010000011.1"/>
</dbReference>
<comment type="caution">
    <text evidence="5">The sequence shown here is derived from an EMBL/GenBank/DDBJ whole genome shotgun (WGS) entry which is preliminary data.</text>
</comment>
<evidence type="ECO:0000259" key="4">
    <source>
        <dbReference type="Pfam" id="PF13579"/>
    </source>
</evidence>
<dbReference type="Proteomes" id="UP001553715">
    <property type="component" value="Unassembled WGS sequence"/>
</dbReference>
<sequence>MSRSPRVLVVSRLFPPEVSAGAFRLGALARSLVRHRSDVRVLTTTPPEHAPRADDDRGVDVRRWPVLRDRGGNVRGYIQYASYDAPMLFRMLFTRFDLVVAESPPTTGLVAIVVAWLKRRPVVYYAADVWTDGVISMGAPKVVVAIMRFMETTVLRRAAAVISVSAEVTERLVLLRADPSKITTVGNGIDTDVFSPDAAKASEERYFVYTGTMSEWQQPEIFVRAFALIAADEPDLRLRFFGQGSVESELRRLAEELVPGKVEFGGVVRPSESASWIRGAVASLVSIVPGIGYDFAKPTKTYAAAAVGTPVLFAGPEAGSALVEGAELGHSVQFTPDSAAAGMRSLLAEAADGTSERLRSVRVRWARANVSLDAVADRVTVAIAQVLPEQAAKLEFASEHTPDGDERPTS</sequence>
<evidence type="ECO:0000313" key="6">
    <source>
        <dbReference type="Proteomes" id="UP001553715"/>
    </source>
</evidence>
<protein>
    <recommendedName>
        <fullName evidence="1">D-inositol 3-phosphate glycosyltransferase</fullName>
    </recommendedName>
</protein>
<gene>
    <name evidence="5" type="ORF">AB0301_09265</name>
</gene>